<reference evidence="1 2" key="1">
    <citation type="submission" date="2016-03" db="EMBL/GenBank/DDBJ databases">
        <title>Whole genome sequencing of Grifola frondosa 9006-11.</title>
        <authorList>
            <person name="Min B."/>
            <person name="Park H."/>
            <person name="Kim J.-G."/>
            <person name="Cho H."/>
            <person name="Oh Y.-L."/>
            <person name="Kong W.-S."/>
            <person name="Choi I.-G."/>
        </authorList>
    </citation>
    <scope>NUCLEOTIDE SEQUENCE [LARGE SCALE GENOMIC DNA]</scope>
    <source>
        <strain evidence="1 2">9006-11</strain>
    </source>
</reference>
<proteinExistence type="predicted"/>
<evidence type="ECO:0000313" key="2">
    <source>
        <dbReference type="Proteomes" id="UP000092993"/>
    </source>
</evidence>
<keyword evidence="2" id="KW-1185">Reference proteome</keyword>
<organism evidence="1 2">
    <name type="scientific">Grifola frondosa</name>
    <name type="common">Maitake</name>
    <name type="synonym">Polyporus frondosus</name>
    <dbReference type="NCBI Taxonomy" id="5627"/>
    <lineage>
        <taxon>Eukaryota</taxon>
        <taxon>Fungi</taxon>
        <taxon>Dikarya</taxon>
        <taxon>Basidiomycota</taxon>
        <taxon>Agaricomycotina</taxon>
        <taxon>Agaricomycetes</taxon>
        <taxon>Polyporales</taxon>
        <taxon>Grifolaceae</taxon>
        <taxon>Grifola</taxon>
    </lineage>
</organism>
<gene>
    <name evidence="1" type="ORF">A0H81_01921</name>
</gene>
<name>A0A1C7MN20_GRIFR</name>
<evidence type="ECO:0000313" key="1">
    <source>
        <dbReference type="EMBL" id="OBZ78272.1"/>
    </source>
</evidence>
<accession>A0A1C7MN20</accession>
<protein>
    <submittedName>
        <fullName evidence="1">Uncharacterized protein</fullName>
    </submittedName>
</protein>
<dbReference type="AlphaFoldDB" id="A0A1C7MN20"/>
<dbReference type="EMBL" id="LUGG01000002">
    <property type="protein sequence ID" value="OBZ78272.1"/>
    <property type="molecule type" value="Genomic_DNA"/>
</dbReference>
<dbReference type="Proteomes" id="UP000092993">
    <property type="component" value="Unassembled WGS sequence"/>
</dbReference>
<sequence>MYCGMCLSSIIQGRTNSSAALCATPRTNVCDVVFVVCWLWHFSRHDDCKAGGRRTTTKDEELVVAVDDHTRNNRLVCEVQPGSSGKRLRLTRRMDVANESNTKSPKMGRVFRWSRVDHPPIRL</sequence>
<comment type="caution">
    <text evidence="1">The sequence shown here is derived from an EMBL/GenBank/DDBJ whole genome shotgun (WGS) entry which is preliminary data.</text>
</comment>